<evidence type="ECO:0000256" key="1">
    <source>
        <dbReference type="SAM" id="MobiDB-lite"/>
    </source>
</evidence>
<protein>
    <recommendedName>
        <fullName evidence="4">Sphingomyelin phosphodiesterase 4</fullName>
    </recommendedName>
</protein>
<dbReference type="PANTHER" id="PTHR31801:SF1">
    <property type="entry name" value="SPHINGOMYELIN PHOSPHODIESTERASE"/>
    <property type="match status" value="1"/>
</dbReference>
<dbReference type="OrthoDB" id="10251508at2759"/>
<evidence type="ECO:0000313" key="3">
    <source>
        <dbReference type="Proteomes" id="UP000017836"/>
    </source>
</evidence>
<dbReference type="eggNOG" id="ENOG502QSXW">
    <property type="taxonomic scope" value="Eukaryota"/>
</dbReference>
<sequence>MDSHHEAQDLSSLLLRSCSPPQILASISAIESFLSKYSTDQSRTFYAQVFPTLLCKLFGFHDTSPWISQFTNEEPLCTKIFDLLSPSGRLISSIHSIDRHSLIKYVFPTERLPEWIRFLLNSDINLFDSLPLLKNRVQKESIKGVYQVQLNVFEYYIFWFAYYPVCKAKGDDRDNKVVNRKVIRARLERWASSLPVFHSNRRSGQKAMNSDLYSRLLCSYLQAFVPNYGSTIMHPGRTSSLLHYSSKEDAQVSQRADFFVHTLIHYWLVDNDFSPLSVKFCRSFWVSLPFRNALLESPPCAGLGEVVKVLVMYLNSSLWICKEEMGCLEYAQSSRLEDSSSFGLLVQRPLYRMILRAFQFCPIGTNMKKAAEGFELWVCYLEPWKNHSWDKSDVSDVGEKSKGRADSSGAYTSWWQGYVVSNYPFYSSMVVHFLGFAHKFLHVNPEAVIMMTMKVLNILTSSKELLDLVMRVDAAYHSKPCSLSSPFMDSLYKNVPSIREKLQDWEDGLSSTDNNVEGSYLLDNGSRDLKLFSTDEDGVHRMLELLILRAEAEIQSGSGEKLACTLQMFDSLKAQARVLFGANVRVEPGRPVSPAPQGHLVSPSGHAHIAGPACQGHHHREEVFTPKRPGIEERGFSAIRYKGDWMKRPITQGEVAWLARLLVRLSDYLNEVLGLDRSGQVCNDAARPLVRIDTVATSNGLSEVGLKEAFWMVLSWFVLLAQTPQKFLRGHGQRINLRILASKKIVILLLVFCILSALKKGLGLYSQVPTFLAFLVW</sequence>
<dbReference type="OMA" id="ECNLYLR"/>
<name>W1NWZ8_AMBTC</name>
<accession>W1NWZ8</accession>
<organism evidence="2 3">
    <name type="scientific">Amborella trichopoda</name>
    <dbReference type="NCBI Taxonomy" id="13333"/>
    <lineage>
        <taxon>Eukaryota</taxon>
        <taxon>Viridiplantae</taxon>
        <taxon>Streptophyta</taxon>
        <taxon>Embryophyta</taxon>
        <taxon>Tracheophyta</taxon>
        <taxon>Spermatophyta</taxon>
        <taxon>Magnoliopsida</taxon>
        <taxon>Amborellales</taxon>
        <taxon>Amborellaceae</taxon>
        <taxon>Amborella</taxon>
    </lineage>
</organism>
<dbReference type="KEGG" id="atr:18428202"/>
<dbReference type="AlphaFoldDB" id="W1NWZ8"/>
<dbReference type="Proteomes" id="UP000017836">
    <property type="component" value="Unassembled WGS sequence"/>
</dbReference>
<dbReference type="PANTHER" id="PTHR31801">
    <property type="entry name" value="ALTERED INHERITANCE OF MITOCHONDRIA PROTEIN 24, MITOCHONDRIAL"/>
    <property type="match status" value="1"/>
</dbReference>
<dbReference type="EMBL" id="KI394940">
    <property type="protein sequence ID" value="ERN00158.1"/>
    <property type="molecule type" value="Genomic_DNA"/>
</dbReference>
<dbReference type="STRING" id="13333.W1NWZ8"/>
<reference evidence="3" key="1">
    <citation type="journal article" date="2013" name="Science">
        <title>The Amborella genome and the evolution of flowering plants.</title>
        <authorList>
            <consortium name="Amborella Genome Project"/>
        </authorList>
    </citation>
    <scope>NUCLEOTIDE SEQUENCE [LARGE SCALE GENOMIC DNA]</scope>
</reference>
<gene>
    <name evidence="2" type="ORF">AMTR_s00111p00045560</name>
</gene>
<feature type="region of interest" description="Disordered" evidence="1">
    <location>
        <begin position="591"/>
        <end position="627"/>
    </location>
</feature>
<keyword evidence="3" id="KW-1185">Reference proteome</keyword>
<evidence type="ECO:0000313" key="2">
    <source>
        <dbReference type="EMBL" id="ERN00158.1"/>
    </source>
</evidence>
<proteinExistence type="predicted"/>
<evidence type="ECO:0008006" key="4">
    <source>
        <dbReference type="Google" id="ProtNLM"/>
    </source>
</evidence>
<dbReference type="HOGENOM" id="CLU_010676_0_0_1"/>
<dbReference type="Gramene" id="ERN00158">
    <property type="protein sequence ID" value="ERN00158"/>
    <property type="gene ID" value="AMTR_s00111p00045560"/>
</dbReference>